<dbReference type="Proteomes" id="UP000462760">
    <property type="component" value="Unassembled WGS sequence"/>
</dbReference>
<keyword evidence="1" id="KW-0472">Membrane</keyword>
<evidence type="ECO:0008006" key="4">
    <source>
        <dbReference type="Google" id="ProtNLM"/>
    </source>
</evidence>
<feature type="transmembrane region" description="Helical" evidence="1">
    <location>
        <begin position="39"/>
        <end position="56"/>
    </location>
</feature>
<gene>
    <name evidence="2" type="ORF">FYJ27_12210</name>
</gene>
<dbReference type="EMBL" id="VULR01000028">
    <property type="protein sequence ID" value="MSS44437.1"/>
    <property type="molecule type" value="Genomic_DNA"/>
</dbReference>
<feature type="transmembrane region" description="Helical" evidence="1">
    <location>
        <begin position="62"/>
        <end position="81"/>
    </location>
</feature>
<evidence type="ECO:0000313" key="3">
    <source>
        <dbReference type="Proteomes" id="UP000462760"/>
    </source>
</evidence>
<proteinExistence type="predicted"/>
<dbReference type="OrthoDB" id="9808954at2"/>
<accession>A0A844FJX1</accession>
<dbReference type="AlphaFoldDB" id="A0A844FJX1"/>
<comment type="caution">
    <text evidence="2">The sequence shown here is derived from an EMBL/GenBank/DDBJ whole genome shotgun (WGS) entry which is preliminary data.</text>
</comment>
<evidence type="ECO:0000313" key="2">
    <source>
        <dbReference type="EMBL" id="MSS44437.1"/>
    </source>
</evidence>
<organism evidence="2 3">
    <name type="scientific">Anaerosalibacter bizertensis</name>
    <dbReference type="NCBI Taxonomy" id="932217"/>
    <lineage>
        <taxon>Bacteria</taxon>
        <taxon>Bacillati</taxon>
        <taxon>Bacillota</taxon>
        <taxon>Tissierellia</taxon>
        <taxon>Tissierellales</taxon>
        <taxon>Sporanaerobacteraceae</taxon>
        <taxon>Anaerosalibacter</taxon>
    </lineage>
</organism>
<keyword evidence="1" id="KW-1133">Transmembrane helix</keyword>
<reference evidence="2 3" key="1">
    <citation type="submission" date="2019-08" db="EMBL/GenBank/DDBJ databases">
        <title>In-depth cultivation of the pig gut microbiome towards novel bacterial diversity and tailored functional studies.</title>
        <authorList>
            <person name="Wylensek D."/>
            <person name="Hitch T.C.A."/>
            <person name="Clavel T."/>
        </authorList>
    </citation>
    <scope>NUCLEOTIDE SEQUENCE [LARGE SCALE GENOMIC DNA]</scope>
    <source>
        <strain evidence="2 3">Med78-601-WT-4W-RMD-3</strain>
    </source>
</reference>
<name>A0A844FJX1_9FIRM</name>
<feature type="transmembrane region" description="Helical" evidence="1">
    <location>
        <begin position="6"/>
        <end position="27"/>
    </location>
</feature>
<evidence type="ECO:0000256" key="1">
    <source>
        <dbReference type="SAM" id="Phobius"/>
    </source>
</evidence>
<keyword evidence="1" id="KW-0812">Transmembrane</keyword>
<protein>
    <recommendedName>
        <fullName evidence="4">Polysaccharide biosynthesis protein C-terminal domain-containing protein</fullName>
    </recommendedName>
</protein>
<sequence length="96" mass="10904">MKGLKIFSFGFLVCGLNIVFSGYFTALKETKKATIISSLRGYILICMVLFILPNIFGDVGIWIAPLVYEVLTLFITLTIYVRSKVALKEREYSLNR</sequence>